<dbReference type="EMBL" id="AY466441">
    <property type="protein sequence ID" value="AAS00399.1"/>
    <property type="molecule type" value="Genomic_DNA"/>
</dbReference>
<evidence type="ECO:0000313" key="2">
    <source>
        <dbReference type="EMBL" id="AAS00399.1"/>
    </source>
</evidence>
<protein>
    <submittedName>
        <fullName evidence="2">Orf9</fullName>
    </submittedName>
</protein>
<accession>Q6JHQ8</accession>
<dbReference type="AlphaFoldDB" id="Q6JHQ8"/>
<evidence type="ECO:0000256" key="1">
    <source>
        <dbReference type="SAM" id="MobiDB-lite"/>
    </source>
</evidence>
<feature type="region of interest" description="Disordered" evidence="1">
    <location>
        <begin position="1"/>
        <end position="38"/>
    </location>
</feature>
<name>Q6JHQ8_SACSN</name>
<reference evidence="2" key="1">
    <citation type="journal article" date="2004" name="DNA Seq.">
        <title>Analysis of a 108-kb region of the Saccharopolyspora spinosa genome covering the obscurin polyketide synthase locus.</title>
        <authorList>
            <person name="Zirkle R."/>
            <person name="Black T.A."/>
            <person name="Gorlach J."/>
            <person name="Ligon J.M."/>
            <person name="Molnar I."/>
        </authorList>
    </citation>
    <scope>NUCLEOTIDE SEQUENCE</scope>
    <source>
        <strain evidence="2">NRLL 18395</strain>
    </source>
</reference>
<sequence length="131" mass="14257">MLPTRISARSTCQHGARRGPLRPSSRWPQKPSFGDTASLGNCAARLVTASSVSSDTPASGDQVEYLAANPRQVSPGHTAEPPHEFERVCERVSPTWSCRLGRGPPCRDEFRPGRESVLVTVVGHETPRRTP</sequence>
<proteinExistence type="predicted"/>
<organism evidence="2">
    <name type="scientific">Saccharopolyspora spinosa</name>
    <dbReference type="NCBI Taxonomy" id="60894"/>
    <lineage>
        <taxon>Bacteria</taxon>
        <taxon>Bacillati</taxon>
        <taxon>Actinomycetota</taxon>
        <taxon>Actinomycetes</taxon>
        <taxon>Pseudonocardiales</taxon>
        <taxon>Pseudonocardiaceae</taxon>
        <taxon>Saccharopolyspora</taxon>
    </lineage>
</organism>